<dbReference type="Pfam" id="PF00596">
    <property type="entry name" value="Aldolase_II"/>
    <property type="match status" value="1"/>
</dbReference>
<gene>
    <name evidence="2" type="ORF">NIIDMKKI_25390</name>
</gene>
<accession>A0A7G1IAH5</accession>
<feature type="domain" description="Class II aldolase/adducin N-terminal" evidence="1">
    <location>
        <begin position="2"/>
        <end position="56"/>
    </location>
</feature>
<sequence length="65" mass="7237">MHELYVAELITATGGNVSVRIPGTDQLWITPSQMFKGDLRPEILVRLDLDGHVLDPGAPRRRANE</sequence>
<dbReference type="EMBL" id="AP023343">
    <property type="protein sequence ID" value="BCI87333.1"/>
    <property type="molecule type" value="Genomic_DNA"/>
</dbReference>
<dbReference type="AlphaFoldDB" id="A0A7G1IAH5"/>
<name>A0A7G1IAH5_MYCKA</name>
<dbReference type="Proteomes" id="UP000516380">
    <property type="component" value="Chromosome"/>
</dbReference>
<proteinExistence type="predicted"/>
<evidence type="ECO:0000259" key="1">
    <source>
        <dbReference type="Pfam" id="PF00596"/>
    </source>
</evidence>
<keyword evidence="3" id="KW-1185">Reference proteome</keyword>
<organism evidence="2 3">
    <name type="scientific">Mycobacterium kansasii</name>
    <dbReference type="NCBI Taxonomy" id="1768"/>
    <lineage>
        <taxon>Bacteria</taxon>
        <taxon>Bacillati</taxon>
        <taxon>Actinomycetota</taxon>
        <taxon>Actinomycetes</taxon>
        <taxon>Mycobacteriales</taxon>
        <taxon>Mycobacteriaceae</taxon>
        <taxon>Mycobacterium</taxon>
    </lineage>
</organism>
<evidence type="ECO:0000313" key="3">
    <source>
        <dbReference type="Proteomes" id="UP000516380"/>
    </source>
</evidence>
<dbReference type="Gene3D" id="3.40.225.10">
    <property type="entry name" value="Class II aldolase/adducin N-terminal domain"/>
    <property type="match status" value="1"/>
</dbReference>
<dbReference type="SUPFAM" id="SSF53639">
    <property type="entry name" value="AraD/HMP-PK domain-like"/>
    <property type="match status" value="1"/>
</dbReference>
<protein>
    <recommendedName>
        <fullName evidence="1">Class II aldolase/adducin N-terminal domain-containing protein</fullName>
    </recommendedName>
</protein>
<dbReference type="InterPro" id="IPR036409">
    <property type="entry name" value="Aldolase_II/adducin_N_sf"/>
</dbReference>
<dbReference type="InterPro" id="IPR001303">
    <property type="entry name" value="Aldolase_II/adducin_N"/>
</dbReference>
<evidence type="ECO:0000313" key="2">
    <source>
        <dbReference type="EMBL" id="BCI87333.1"/>
    </source>
</evidence>
<reference evidence="2 3" key="1">
    <citation type="submission" date="2020-07" db="EMBL/GenBank/DDBJ databases">
        <title>Mycobacterium kansasii (former subtype) with zoonotic potential isolated from diseased indoor pet cat, Japan.</title>
        <authorList>
            <person name="Fukano H."/>
            <person name="Terazono T."/>
            <person name="Hoshino Y."/>
        </authorList>
    </citation>
    <scope>NUCLEOTIDE SEQUENCE [LARGE SCALE GENOMIC DNA]</scope>
    <source>
        <strain evidence="2 3">Kuro-I</strain>
    </source>
</reference>